<feature type="compositionally biased region" description="Low complexity" evidence="2">
    <location>
        <begin position="89"/>
        <end position="118"/>
    </location>
</feature>
<keyword evidence="1" id="KW-0175">Coiled coil</keyword>
<feature type="chain" id="PRO_5013668123" description="Tol-pal system protein YbgF" evidence="3">
    <location>
        <begin position="26"/>
        <end position="124"/>
    </location>
</feature>
<protein>
    <recommendedName>
        <fullName evidence="6">Tol-pal system protein YbgF</fullName>
    </recommendedName>
</protein>
<sequence>MQQFLVSRCRTAGLSALLLMPVAQASAPAQDDLANQLKVLKEQLASQRQLLEQLSRQVAAQRAPAVTDGVTATSAEQLDAQRGAGNVEPQQGADAPVAPVAPARQASAAAPPRRAVGRPPRRDG</sequence>
<feature type="signal peptide" evidence="3">
    <location>
        <begin position="1"/>
        <end position="25"/>
    </location>
</feature>
<dbReference type="Proteomes" id="UP000230390">
    <property type="component" value="Unassembled WGS sequence"/>
</dbReference>
<comment type="caution">
    <text evidence="4">The sequence shown here is derived from an EMBL/GenBank/DDBJ whole genome shotgun (WGS) entry which is preliminary data.</text>
</comment>
<keyword evidence="3" id="KW-0732">Signal</keyword>
<feature type="coiled-coil region" evidence="1">
    <location>
        <begin position="30"/>
        <end position="57"/>
    </location>
</feature>
<evidence type="ECO:0008006" key="6">
    <source>
        <dbReference type="Google" id="ProtNLM"/>
    </source>
</evidence>
<feature type="non-terminal residue" evidence="4">
    <location>
        <position position="124"/>
    </location>
</feature>
<evidence type="ECO:0000313" key="5">
    <source>
        <dbReference type="Proteomes" id="UP000230390"/>
    </source>
</evidence>
<evidence type="ECO:0000256" key="2">
    <source>
        <dbReference type="SAM" id="MobiDB-lite"/>
    </source>
</evidence>
<keyword evidence="5" id="KW-1185">Reference proteome</keyword>
<evidence type="ECO:0000256" key="1">
    <source>
        <dbReference type="SAM" id="Coils"/>
    </source>
</evidence>
<dbReference type="EMBL" id="PDOC01000064">
    <property type="protein sequence ID" value="PIL41909.1"/>
    <property type="molecule type" value="Genomic_DNA"/>
</dbReference>
<name>A0A2G8T7F1_9BURK</name>
<dbReference type="AlphaFoldDB" id="A0A2G8T7F1"/>
<organism evidence="4 5">
    <name type="scientific">Massilia eurypsychrophila</name>
    <dbReference type="NCBI Taxonomy" id="1485217"/>
    <lineage>
        <taxon>Bacteria</taxon>
        <taxon>Pseudomonadati</taxon>
        <taxon>Pseudomonadota</taxon>
        <taxon>Betaproteobacteria</taxon>
        <taxon>Burkholderiales</taxon>
        <taxon>Oxalobacteraceae</taxon>
        <taxon>Telluria group</taxon>
        <taxon>Massilia</taxon>
    </lineage>
</organism>
<evidence type="ECO:0000256" key="3">
    <source>
        <dbReference type="SAM" id="SignalP"/>
    </source>
</evidence>
<gene>
    <name evidence="4" type="ORF">CR105_27185</name>
</gene>
<accession>A0A2G8T7F1</accession>
<reference evidence="4 5" key="1">
    <citation type="submission" date="2017-10" db="EMBL/GenBank/DDBJ databases">
        <title>Massilia psychrophilum sp. nov., a novel purple-pigmented bacterium isolated from Tianshan glacier, Xinjiang Municipality, China.</title>
        <authorList>
            <person name="Wang H."/>
        </authorList>
    </citation>
    <scope>NUCLEOTIDE SEQUENCE [LARGE SCALE GENOMIC DNA]</scope>
    <source>
        <strain evidence="4 5">JCM 30074</strain>
    </source>
</reference>
<proteinExistence type="predicted"/>
<evidence type="ECO:0000313" key="4">
    <source>
        <dbReference type="EMBL" id="PIL41909.1"/>
    </source>
</evidence>
<feature type="region of interest" description="Disordered" evidence="2">
    <location>
        <begin position="61"/>
        <end position="124"/>
    </location>
</feature>